<dbReference type="GO" id="GO:0050661">
    <property type="term" value="F:NADP binding"/>
    <property type="evidence" value="ECO:0007669"/>
    <property type="project" value="InterPro"/>
</dbReference>
<evidence type="ECO:0000313" key="5">
    <source>
        <dbReference type="EMBL" id="GAI25438.1"/>
    </source>
</evidence>
<keyword evidence="1" id="KW-0560">Oxidoreductase</keyword>
<feature type="domain" description="Xaa-Pro dipeptidyl-peptidase C-terminal" evidence="4">
    <location>
        <begin position="2"/>
        <end position="98"/>
    </location>
</feature>
<dbReference type="Pfam" id="PF03446">
    <property type="entry name" value="NAD_binding_2"/>
    <property type="match status" value="1"/>
</dbReference>
<dbReference type="AlphaFoldDB" id="X1M260"/>
<feature type="non-terminal residue" evidence="5">
    <location>
        <position position="269"/>
    </location>
</feature>
<organism evidence="5">
    <name type="scientific">marine sediment metagenome</name>
    <dbReference type="NCBI Taxonomy" id="412755"/>
    <lineage>
        <taxon>unclassified sequences</taxon>
        <taxon>metagenomes</taxon>
        <taxon>ecological metagenomes</taxon>
    </lineage>
</organism>
<protein>
    <recommendedName>
        <fullName evidence="6">6-phosphogluconate dehydrogenase NADP-binding domain-containing protein</fullName>
    </recommendedName>
</protein>
<dbReference type="GO" id="GO:0008239">
    <property type="term" value="F:dipeptidyl-peptidase activity"/>
    <property type="evidence" value="ECO:0007669"/>
    <property type="project" value="InterPro"/>
</dbReference>
<evidence type="ECO:0000256" key="2">
    <source>
        <dbReference type="ARBA" id="ARBA00023027"/>
    </source>
</evidence>
<dbReference type="InterPro" id="IPR006115">
    <property type="entry name" value="6PGDH_NADP-bd"/>
</dbReference>
<dbReference type="Pfam" id="PF08530">
    <property type="entry name" value="PepX_C"/>
    <property type="match status" value="1"/>
</dbReference>
<accession>X1M260</accession>
<dbReference type="InterPro" id="IPR036291">
    <property type="entry name" value="NAD(P)-bd_dom_sf"/>
</dbReference>
<feature type="domain" description="6-phosphogluconate dehydrogenase NADP-binding" evidence="3">
    <location>
        <begin position="123"/>
        <end position="269"/>
    </location>
</feature>
<comment type="caution">
    <text evidence="5">The sequence shown here is derived from an EMBL/GenBank/DDBJ whole genome shotgun (WGS) entry which is preliminary data.</text>
</comment>
<dbReference type="Gene3D" id="2.60.120.260">
    <property type="entry name" value="Galactose-binding domain-like"/>
    <property type="match status" value="1"/>
</dbReference>
<dbReference type="PANTHER" id="PTHR22981:SF7">
    <property type="entry name" value="3-HYDROXYISOBUTYRATE DEHYDROGENASE, MITOCHONDRIAL"/>
    <property type="match status" value="1"/>
</dbReference>
<dbReference type="SUPFAM" id="SSF51735">
    <property type="entry name" value="NAD(P)-binding Rossmann-fold domains"/>
    <property type="match status" value="1"/>
</dbReference>
<evidence type="ECO:0000259" key="3">
    <source>
        <dbReference type="Pfam" id="PF03446"/>
    </source>
</evidence>
<name>X1M260_9ZZZZ</name>
<dbReference type="GO" id="GO:0016616">
    <property type="term" value="F:oxidoreductase activity, acting on the CH-OH group of donors, NAD or NADP as acceptor"/>
    <property type="evidence" value="ECO:0007669"/>
    <property type="project" value="TreeGrafter"/>
</dbReference>
<gene>
    <name evidence="5" type="ORF">S06H3_37678</name>
</gene>
<keyword evidence="2" id="KW-0520">NAD</keyword>
<reference evidence="5" key="1">
    <citation type="journal article" date="2014" name="Front. Microbiol.">
        <title>High frequency of phylogenetically diverse reductive dehalogenase-homologous genes in deep subseafloor sedimentary metagenomes.</title>
        <authorList>
            <person name="Kawai M."/>
            <person name="Futagami T."/>
            <person name="Toyoda A."/>
            <person name="Takaki Y."/>
            <person name="Nishi S."/>
            <person name="Hori S."/>
            <person name="Arai W."/>
            <person name="Tsubouchi T."/>
            <person name="Morono Y."/>
            <person name="Uchiyama I."/>
            <person name="Ito T."/>
            <person name="Fujiyama A."/>
            <person name="Inagaki F."/>
            <person name="Takami H."/>
        </authorList>
    </citation>
    <scope>NUCLEOTIDE SEQUENCE</scope>
    <source>
        <strain evidence="5">Expedition CK06-06</strain>
    </source>
</reference>
<dbReference type="Gene3D" id="3.40.50.720">
    <property type="entry name" value="NAD(P)-binding Rossmann-like Domain"/>
    <property type="match status" value="1"/>
</dbReference>
<dbReference type="InterPro" id="IPR013736">
    <property type="entry name" value="Xaa-Pro_dipept_C"/>
</dbReference>
<evidence type="ECO:0000259" key="4">
    <source>
        <dbReference type="Pfam" id="PF08530"/>
    </source>
</evidence>
<sequence length="269" mass="29406">SDADIFVVLRVFDTVGKEVVFQGALDPHTPVGQGWLRASHRKLDPKRSLPYRPYHTHDEKQPLKPGQMVELDIEIWPTCIVVPKGYRIALTIRGKDYECEGEPATLSNMKNPMCLIRRRQMKTGFIGLGTMGGWMATSILKAGHTLTVHDLRLEVAKPLLNSGASWADTPRAVAEASEIVFTSLPGPKEVETVAIGKNGIIEGIRPGGVFIDLSTSSPTLARHLYRLFKNKGAHMMDAPVSGGPTGARTGRLAVMVGGDEEIYQQCKPV</sequence>
<feature type="non-terminal residue" evidence="5">
    <location>
        <position position="1"/>
    </location>
</feature>
<evidence type="ECO:0008006" key="6">
    <source>
        <dbReference type="Google" id="ProtNLM"/>
    </source>
</evidence>
<dbReference type="SUPFAM" id="SSF49785">
    <property type="entry name" value="Galactose-binding domain-like"/>
    <property type="match status" value="1"/>
</dbReference>
<proteinExistence type="predicted"/>
<dbReference type="InterPro" id="IPR008979">
    <property type="entry name" value="Galactose-bd-like_sf"/>
</dbReference>
<evidence type="ECO:0000256" key="1">
    <source>
        <dbReference type="ARBA" id="ARBA00023002"/>
    </source>
</evidence>
<dbReference type="InterPro" id="IPR002204">
    <property type="entry name" value="3-OH-isobutyrate_DH-rel_CS"/>
</dbReference>
<dbReference type="PROSITE" id="PS00895">
    <property type="entry name" value="3_HYDROXYISOBUT_DH"/>
    <property type="match status" value="1"/>
</dbReference>
<dbReference type="EMBL" id="BARV01022916">
    <property type="protein sequence ID" value="GAI25438.1"/>
    <property type="molecule type" value="Genomic_DNA"/>
</dbReference>
<dbReference type="PANTHER" id="PTHR22981">
    <property type="entry name" value="3-HYDROXYISOBUTYRATE DEHYDROGENASE-RELATED"/>
    <property type="match status" value="1"/>
</dbReference>